<feature type="transmembrane region" description="Helical" evidence="1">
    <location>
        <begin position="27"/>
        <end position="47"/>
    </location>
</feature>
<keyword evidence="1" id="KW-0472">Membrane</keyword>
<proteinExistence type="predicted"/>
<dbReference type="Proteomes" id="UP001226577">
    <property type="component" value="Unassembled WGS sequence"/>
</dbReference>
<accession>A0ABT9RXK6</accession>
<sequence>MPEMAAIENTYREPTYGNWRRPRKAGIGTLGGLATAGLFVGLIITVICLFVGGWFAGLIALFILGVALAVVSVTDKHNKSVGERVFARLAFRSARRRRANIYRSGPLGLTPWGEFQLPGISAGSKLHEFTDSYGRPFALIHLPATAHYTVVFGTQPDGASLVDPEQIDAWVANWGGWLASLSNEPAVVAASVTVETAPDSGARLRREVESNIHDNAPDIAKAMLREALNTYPQGSATIRAWVALTFSAAARAGGKRRTADEIARDLASRLPSLTERLESTGAGACAPLNAQELCEVVRVAYDPAAARLIDEAHYQGTPVDLDWGDVGPSAHQANWDGYRHDSGHSVSWTMTGAPRGHILASALARLVAPHGEIARKRVTLLYRPIEAGRAAAIVESDQTSALTRASSTNRPTARALVDARAAQATAAEEAKGAGLVNFGMVVTATVLSARDLEDAVAVVEGNLGPSARLLLRRAYGSQDSAFAASLPLGLVLPKHLKVPEEIREAM</sequence>
<organism evidence="2 3">
    <name type="scientific">Pseudarthrobacter enclensis</name>
    <dbReference type="NCBI Taxonomy" id="993070"/>
    <lineage>
        <taxon>Bacteria</taxon>
        <taxon>Bacillati</taxon>
        <taxon>Actinomycetota</taxon>
        <taxon>Actinomycetes</taxon>
        <taxon>Micrococcales</taxon>
        <taxon>Micrococcaceae</taxon>
        <taxon>Pseudarthrobacter</taxon>
    </lineage>
</organism>
<evidence type="ECO:0000313" key="2">
    <source>
        <dbReference type="EMBL" id="MDP9889967.1"/>
    </source>
</evidence>
<keyword evidence="1" id="KW-1133">Transmembrane helix</keyword>
<dbReference type="EMBL" id="JAUSRE010000021">
    <property type="protein sequence ID" value="MDP9889967.1"/>
    <property type="molecule type" value="Genomic_DNA"/>
</dbReference>
<keyword evidence="1" id="KW-0812">Transmembrane</keyword>
<keyword evidence="3" id="KW-1185">Reference proteome</keyword>
<evidence type="ECO:0008006" key="4">
    <source>
        <dbReference type="Google" id="ProtNLM"/>
    </source>
</evidence>
<dbReference type="NCBIfam" id="NF042935">
    <property type="entry name" value="SCO6880_fam"/>
    <property type="match status" value="1"/>
</dbReference>
<evidence type="ECO:0000313" key="3">
    <source>
        <dbReference type="Proteomes" id="UP001226577"/>
    </source>
</evidence>
<gene>
    <name evidence="2" type="ORF">J2X98_003579</name>
</gene>
<name>A0ABT9RXK6_9MICC</name>
<dbReference type="InterPro" id="IPR049978">
    <property type="entry name" value="SCO6880-like"/>
</dbReference>
<comment type="caution">
    <text evidence="2">The sequence shown here is derived from an EMBL/GenBank/DDBJ whole genome shotgun (WGS) entry which is preliminary data.</text>
</comment>
<evidence type="ECO:0000256" key="1">
    <source>
        <dbReference type="SAM" id="Phobius"/>
    </source>
</evidence>
<reference evidence="2 3" key="1">
    <citation type="submission" date="2023-07" db="EMBL/GenBank/DDBJ databases">
        <title>Sorghum-associated microbial communities from plants grown in Nebraska, USA.</title>
        <authorList>
            <person name="Schachtman D."/>
        </authorList>
    </citation>
    <scope>NUCLEOTIDE SEQUENCE [LARGE SCALE GENOMIC DNA]</scope>
    <source>
        <strain evidence="2 3">CC222</strain>
    </source>
</reference>
<feature type="transmembrane region" description="Helical" evidence="1">
    <location>
        <begin position="53"/>
        <end position="74"/>
    </location>
</feature>
<protein>
    <recommendedName>
        <fullName evidence="4">Integral membrane protein</fullName>
    </recommendedName>
</protein>